<gene>
    <name evidence="2" type="ORF">CH371_10680</name>
</gene>
<name>A0A2M9ZC85_9LEPT</name>
<evidence type="ECO:0000313" key="3">
    <source>
        <dbReference type="Proteomes" id="UP000231912"/>
    </source>
</evidence>
<evidence type="ECO:0000313" key="2">
    <source>
        <dbReference type="EMBL" id="PJZ65984.1"/>
    </source>
</evidence>
<dbReference type="AlphaFoldDB" id="A0A2M9ZC85"/>
<organism evidence="2 3">
    <name type="scientific">Leptospira wolffii</name>
    <dbReference type="NCBI Taxonomy" id="409998"/>
    <lineage>
        <taxon>Bacteria</taxon>
        <taxon>Pseudomonadati</taxon>
        <taxon>Spirochaetota</taxon>
        <taxon>Spirochaetia</taxon>
        <taxon>Leptospirales</taxon>
        <taxon>Leptospiraceae</taxon>
        <taxon>Leptospira</taxon>
    </lineage>
</organism>
<dbReference type="Proteomes" id="UP000231912">
    <property type="component" value="Unassembled WGS sequence"/>
</dbReference>
<protein>
    <submittedName>
        <fullName evidence="2">Uncharacterized protein</fullName>
    </submittedName>
</protein>
<proteinExistence type="predicted"/>
<evidence type="ECO:0000256" key="1">
    <source>
        <dbReference type="SAM" id="MobiDB-lite"/>
    </source>
</evidence>
<reference evidence="2 3" key="1">
    <citation type="submission" date="2017-07" db="EMBL/GenBank/DDBJ databases">
        <title>Leptospira spp. isolated from tropical soils.</title>
        <authorList>
            <person name="Thibeaux R."/>
            <person name="Iraola G."/>
            <person name="Ferres I."/>
            <person name="Bierque E."/>
            <person name="Girault D."/>
            <person name="Soupe-Gilbert M.-E."/>
            <person name="Picardeau M."/>
            <person name="Goarant C."/>
        </authorList>
    </citation>
    <scope>NUCLEOTIDE SEQUENCE [LARGE SCALE GENOMIC DNA]</scope>
    <source>
        <strain evidence="2 3">FH2-C-A2</strain>
    </source>
</reference>
<accession>A0A2M9ZC85</accession>
<comment type="caution">
    <text evidence="2">The sequence shown here is derived from an EMBL/GenBank/DDBJ whole genome shotgun (WGS) entry which is preliminary data.</text>
</comment>
<feature type="region of interest" description="Disordered" evidence="1">
    <location>
        <begin position="17"/>
        <end position="71"/>
    </location>
</feature>
<dbReference type="EMBL" id="NPDT01000003">
    <property type="protein sequence ID" value="PJZ65984.1"/>
    <property type="molecule type" value="Genomic_DNA"/>
</dbReference>
<feature type="compositionally biased region" description="Basic and acidic residues" evidence="1">
    <location>
        <begin position="40"/>
        <end position="50"/>
    </location>
</feature>
<sequence length="84" mass="9860">MRDFQFRLLDLKPFLSESSGLSDCDSRKNPRGKRKALSFFKDRETSCESRARRRKELPSPTREPAKHPAIRRIMSHLEEGTPSW</sequence>